<reference evidence="1" key="2">
    <citation type="submission" date="2022-03" db="EMBL/GenBank/DDBJ databases">
        <title>Draft title - Genomic analysis of global carrot germplasm unveils the trajectory of domestication and the origin of high carotenoid orange carrot.</title>
        <authorList>
            <person name="Iorizzo M."/>
            <person name="Ellison S."/>
            <person name="Senalik D."/>
            <person name="Macko-Podgorni A."/>
            <person name="Grzebelus D."/>
            <person name="Bostan H."/>
            <person name="Rolling W."/>
            <person name="Curaba J."/>
            <person name="Simon P."/>
        </authorList>
    </citation>
    <scope>NUCLEOTIDE SEQUENCE</scope>
    <source>
        <tissue evidence="1">Leaf</tissue>
    </source>
</reference>
<protein>
    <submittedName>
        <fullName evidence="1">Uncharacterized protein</fullName>
    </submittedName>
</protein>
<organism evidence="1 2">
    <name type="scientific">Daucus carota subsp. sativus</name>
    <name type="common">Carrot</name>
    <dbReference type="NCBI Taxonomy" id="79200"/>
    <lineage>
        <taxon>Eukaryota</taxon>
        <taxon>Viridiplantae</taxon>
        <taxon>Streptophyta</taxon>
        <taxon>Embryophyta</taxon>
        <taxon>Tracheophyta</taxon>
        <taxon>Spermatophyta</taxon>
        <taxon>Magnoliopsida</taxon>
        <taxon>eudicotyledons</taxon>
        <taxon>Gunneridae</taxon>
        <taxon>Pentapetalae</taxon>
        <taxon>asterids</taxon>
        <taxon>campanulids</taxon>
        <taxon>Apiales</taxon>
        <taxon>Apiaceae</taxon>
        <taxon>Apioideae</taxon>
        <taxon>Scandiceae</taxon>
        <taxon>Daucinae</taxon>
        <taxon>Daucus</taxon>
        <taxon>Daucus sect. Daucus</taxon>
    </lineage>
</organism>
<keyword evidence="2" id="KW-1185">Reference proteome</keyword>
<sequence length="115" mass="13011">MPAKQEPFAVQTTFVTLKKSQWPTVTIQELLDTELSTQEEVMRFQFEVDFFKYEVRLVPKIGYGCPLTLLPLNRYRYTDTVKDDTAKAALMSNGLLAFPLRALLQALPIAKSGAP</sequence>
<name>A0A166I4W4_DAUCS</name>
<accession>A0A166I4W4</accession>
<evidence type="ECO:0000313" key="1">
    <source>
        <dbReference type="EMBL" id="WOG84429.1"/>
    </source>
</evidence>
<gene>
    <name evidence="1" type="ORF">DCAR_0103612</name>
</gene>
<dbReference type="AlphaFoldDB" id="A0A166I4W4"/>
<reference evidence="1" key="1">
    <citation type="journal article" date="2016" name="Nat. Genet.">
        <title>A high-quality carrot genome assembly provides new insights into carotenoid accumulation and asterid genome evolution.</title>
        <authorList>
            <person name="Iorizzo M."/>
            <person name="Ellison S."/>
            <person name="Senalik D."/>
            <person name="Zeng P."/>
            <person name="Satapoomin P."/>
            <person name="Huang J."/>
            <person name="Bowman M."/>
            <person name="Iovene M."/>
            <person name="Sanseverino W."/>
            <person name="Cavagnaro P."/>
            <person name="Yildiz M."/>
            <person name="Macko-Podgorni A."/>
            <person name="Moranska E."/>
            <person name="Grzebelus E."/>
            <person name="Grzebelus D."/>
            <person name="Ashrafi H."/>
            <person name="Zheng Z."/>
            <person name="Cheng S."/>
            <person name="Spooner D."/>
            <person name="Van Deynze A."/>
            <person name="Simon P."/>
        </authorList>
    </citation>
    <scope>NUCLEOTIDE SEQUENCE</scope>
    <source>
        <tissue evidence="1">Leaf</tissue>
    </source>
</reference>
<dbReference type="Proteomes" id="UP000077755">
    <property type="component" value="Chromosome 1"/>
</dbReference>
<proteinExistence type="predicted"/>
<dbReference type="EMBL" id="CP093343">
    <property type="protein sequence ID" value="WOG84429.1"/>
    <property type="molecule type" value="Genomic_DNA"/>
</dbReference>
<dbReference type="Gramene" id="KZN10750">
    <property type="protein sequence ID" value="KZN10750"/>
    <property type="gene ID" value="DCAR_003406"/>
</dbReference>
<evidence type="ECO:0000313" key="2">
    <source>
        <dbReference type="Proteomes" id="UP000077755"/>
    </source>
</evidence>